<dbReference type="AlphaFoldDB" id="A0A173RSS5"/>
<reference evidence="1 2" key="1">
    <citation type="submission" date="2015-09" db="EMBL/GenBank/DDBJ databases">
        <authorList>
            <consortium name="Pathogen Informatics"/>
        </authorList>
    </citation>
    <scope>NUCLEOTIDE SEQUENCE [LARGE SCALE GENOMIC DNA]</scope>
    <source>
        <strain evidence="1 2">2789STDY5834960</strain>
    </source>
</reference>
<evidence type="ECO:0000313" key="1">
    <source>
        <dbReference type="EMBL" id="CUM81174.1"/>
    </source>
</evidence>
<accession>A0A173RSS5</accession>
<name>A0A173RSS5_9FIRM</name>
<dbReference type="PaxDb" id="166486-ERS852572_00581"/>
<proteinExistence type="predicted"/>
<gene>
    <name evidence="1" type="ORF">ERS852572_00581</name>
</gene>
<dbReference type="OrthoDB" id="1934660at2"/>
<dbReference type="RefSeq" id="WP_055193251.1">
    <property type="nucleotide sequence ID" value="NZ_CABIYH010000004.1"/>
</dbReference>
<protein>
    <submittedName>
        <fullName evidence="1">Uncharacterized protein</fullName>
    </submittedName>
</protein>
<sequence>MKRRKGHEIDYAGKKYVSLHELCDDLDLPYSPLAHKYYRTKDIEQSVERAKKVKDAQTYTVWGREYKSLTDIAKEYGTSAAVISKRLQDGKTAEEAIAEIIQKETLSFCGKEFHGLAQIANFYGKDYSLVWERLKYSMSMEEALFLPIRQMNKPQYEITYRGKTYQSKRAFARENNIGIVCIREMMENHGVDFETAADILLEIKEKAGIPAEQMITRFPMCMIRGKEYRTLVELAAELKISAAAISTYKNRNGCGRILETLCQMQKEERETYFLDGRAVSYKELMQMGYTSASYQTVPKKKIPLYPQFAGHDFVTGCVDVARIYEEVKSERLEQEKGMQMNM</sequence>
<dbReference type="EMBL" id="CYXZ01000004">
    <property type="protein sequence ID" value="CUM81174.1"/>
    <property type="molecule type" value="Genomic_DNA"/>
</dbReference>
<evidence type="ECO:0000313" key="2">
    <source>
        <dbReference type="Proteomes" id="UP000095350"/>
    </source>
</evidence>
<dbReference type="Proteomes" id="UP000095350">
    <property type="component" value="Unassembled WGS sequence"/>
</dbReference>
<organism evidence="1 2">
    <name type="scientific">Roseburia intestinalis</name>
    <dbReference type="NCBI Taxonomy" id="166486"/>
    <lineage>
        <taxon>Bacteria</taxon>
        <taxon>Bacillati</taxon>
        <taxon>Bacillota</taxon>
        <taxon>Clostridia</taxon>
        <taxon>Lachnospirales</taxon>
        <taxon>Lachnospiraceae</taxon>
        <taxon>Roseburia</taxon>
    </lineage>
</organism>
<dbReference type="STRING" id="166486.ERS852572_00581"/>